<comment type="caution">
    <text evidence="1">The sequence shown here is derived from an EMBL/GenBank/DDBJ whole genome shotgun (WGS) entry which is preliminary data.</text>
</comment>
<accession>A0A151KUE2</accession>
<evidence type="ECO:0000313" key="2">
    <source>
        <dbReference type="Proteomes" id="UP000075346"/>
    </source>
</evidence>
<gene>
    <name evidence="1" type="ORF">ATY37_20405</name>
</gene>
<name>A0A151KUE2_9VIBR</name>
<dbReference type="RefSeq" id="WP_061897927.1">
    <property type="nucleotide sequence ID" value="NZ_LOBR01000089.1"/>
</dbReference>
<proteinExistence type="predicted"/>
<reference evidence="2" key="1">
    <citation type="submission" date="2015-12" db="EMBL/GenBank/DDBJ databases">
        <authorList>
            <person name="Shamseldin A."/>
            <person name="Moawad H."/>
            <person name="Abd El-Rahim W.M."/>
            <person name="Sadowsky M.J."/>
        </authorList>
    </citation>
    <scope>NUCLEOTIDE SEQUENCE [LARGE SCALE GENOMIC DNA]</scope>
    <source>
        <strain evidence="2">2538-88</strain>
    </source>
</reference>
<protein>
    <submittedName>
        <fullName evidence="1">Uncharacterized protein</fullName>
    </submittedName>
</protein>
<dbReference type="EMBL" id="LOBR01000089">
    <property type="protein sequence ID" value="KYN83060.1"/>
    <property type="molecule type" value="Genomic_DNA"/>
</dbReference>
<evidence type="ECO:0000313" key="1">
    <source>
        <dbReference type="EMBL" id="KYN83060.1"/>
    </source>
</evidence>
<sequence>MIYDSVPWKNECLKLAKKLEKRYNQKKWSDRSLFTLEKEVFLGLFALRKLMESNKVTDQLKHRKVKLAVYPANEKQITLLNQHRFPELYDLYAGQTEEISYWNICNQFIHSSIFAPFVPFGKSLVGFYIASDRAKKEKLYYVQLKVLVEMLESVGNNYPKSLELTYSDKNKEYKVSSS</sequence>
<dbReference type="Proteomes" id="UP000075346">
    <property type="component" value="Unassembled WGS sequence"/>
</dbReference>
<organism evidence="1 2">
    <name type="scientific">Vibrio cidicii</name>
    <dbReference type="NCBI Taxonomy" id="1763883"/>
    <lineage>
        <taxon>Bacteria</taxon>
        <taxon>Pseudomonadati</taxon>
        <taxon>Pseudomonadota</taxon>
        <taxon>Gammaproteobacteria</taxon>
        <taxon>Vibrionales</taxon>
        <taxon>Vibrionaceae</taxon>
        <taxon>Vibrio</taxon>
    </lineage>
</organism>
<dbReference type="AlphaFoldDB" id="A0A151KUE2"/>